<dbReference type="GO" id="GO:0016740">
    <property type="term" value="F:transferase activity"/>
    <property type="evidence" value="ECO:0007669"/>
    <property type="project" value="UniProtKB-KW"/>
</dbReference>
<dbReference type="EMBL" id="JAELVR010000006">
    <property type="protein sequence ID" value="MBJ6371949.1"/>
    <property type="molecule type" value="Genomic_DNA"/>
</dbReference>
<keyword evidence="2" id="KW-0808">Transferase</keyword>
<accession>A0A8J7LSG1</accession>
<dbReference type="Pfam" id="PF02515">
    <property type="entry name" value="CoA_transf_3"/>
    <property type="match status" value="1"/>
</dbReference>
<dbReference type="Gene3D" id="3.40.50.10540">
    <property type="entry name" value="Crotonobetainyl-coa:carnitine coa-transferase, domain 1"/>
    <property type="match status" value="1"/>
</dbReference>
<evidence type="ECO:0000256" key="1">
    <source>
        <dbReference type="SAM" id="MobiDB-lite"/>
    </source>
</evidence>
<protein>
    <submittedName>
        <fullName evidence="2">CoA transferase</fullName>
    </submittedName>
</protein>
<dbReference type="PANTHER" id="PTHR48228:SF5">
    <property type="entry name" value="ALPHA-METHYLACYL-COA RACEMASE"/>
    <property type="match status" value="1"/>
</dbReference>
<dbReference type="SUPFAM" id="SSF89796">
    <property type="entry name" value="CoA-transferase family III (CaiB/BaiF)"/>
    <property type="match status" value="1"/>
</dbReference>
<organism evidence="2 3">
    <name type="scientific">Sedimentitalea arenosa</name>
    <dbReference type="NCBI Taxonomy" id="2798803"/>
    <lineage>
        <taxon>Bacteria</taxon>
        <taxon>Pseudomonadati</taxon>
        <taxon>Pseudomonadota</taxon>
        <taxon>Alphaproteobacteria</taxon>
        <taxon>Rhodobacterales</taxon>
        <taxon>Paracoccaceae</taxon>
        <taxon>Sedimentitalea</taxon>
    </lineage>
</organism>
<dbReference type="AlphaFoldDB" id="A0A8J7LSG1"/>
<evidence type="ECO:0000313" key="3">
    <source>
        <dbReference type="Proteomes" id="UP000619079"/>
    </source>
</evidence>
<name>A0A8J7LSG1_9RHOB</name>
<gene>
    <name evidence="2" type="ORF">JF290_10465</name>
</gene>
<dbReference type="PANTHER" id="PTHR48228">
    <property type="entry name" value="SUCCINYL-COA--D-CITRAMALATE COA-TRANSFERASE"/>
    <property type="match status" value="1"/>
</dbReference>
<dbReference type="RefSeq" id="WP_199024821.1">
    <property type="nucleotide sequence ID" value="NZ_JAELVR010000006.1"/>
</dbReference>
<dbReference type="InterPro" id="IPR050509">
    <property type="entry name" value="CoA-transferase_III"/>
</dbReference>
<evidence type="ECO:0000313" key="2">
    <source>
        <dbReference type="EMBL" id="MBJ6371949.1"/>
    </source>
</evidence>
<dbReference type="Proteomes" id="UP000619079">
    <property type="component" value="Unassembled WGS sequence"/>
</dbReference>
<comment type="caution">
    <text evidence="2">The sequence shown here is derived from an EMBL/GenBank/DDBJ whole genome shotgun (WGS) entry which is preliminary data.</text>
</comment>
<dbReference type="InterPro" id="IPR003673">
    <property type="entry name" value="CoA-Trfase_fam_III"/>
</dbReference>
<feature type="region of interest" description="Disordered" evidence="1">
    <location>
        <begin position="333"/>
        <end position="352"/>
    </location>
</feature>
<dbReference type="InterPro" id="IPR023606">
    <property type="entry name" value="CoA-Trfase_III_dom_1_sf"/>
</dbReference>
<dbReference type="Gene3D" id="3.30.1540.10">
    <property type="entry name" value="formyl-coa transferase, domain 3"/>
    <property type="match status" value="1"/>
</dbReference>
<proteinExistence type="predicted"/>
<dbReference type="InterPro" id="IPR044855">
    <property type="entry name" value="CoA-Trfase_III_dom3_sf"/>
</dbReference>
<sequence length="367" mass="39430">MLDGTRIIEVEGLGPGPFAGMMLADHGADVIVVHRKDAKLAPGYPTKSLLDRNKRSIALDLKDPDDVATFLKLVGTADALIEGFRPGVMERLDIGPAECHAINPRLVFGRMTGWGQEGHLARSAGHDMNYASLSGALWYASPPGAEPFATPTVLGDIAGGGLYLVIGILMGIMKARATGEGTVVDAAIVDGSANSLNLLMALAGAGMLSEERGQSLLDGPPWSRSYRCSDGGFMSVQCIEPQFYRQFLDLIGLVDHPDMAEQMNRRKWPQQSALVEQRFLTRTRDHWEKIFAGTDACVAPVLSPHQAARHGINADRGMWVEAFGLLQAMPAPRFSNSGPQVPTDPPDRGQHSAEILSELKSVAGNRG</sequence>
<keyword evidence="3" id="KW-1185">Reference proteome</keyword>
<reference evidence="2" key="1">
    <citation type="submission" date="2020-12" db="EMBL/GenBank/DDBJ databases">
        <title>Sedimentitalea sp. nov., isolated from sand in Incheon.</title>
        <authorList>
            <person name="Kim W."/>
        </authorList>
    </citation>
    <scope>NUCLEOTIDE SEQUENCE</scope>
    <source>
        <strain evidence="2">CAU 1593</strain>
    </source>
</reference>